<evidence type="ECO:0000313" key="3">
    <source>
        <dbReference type="Proteomes" id="UP001597326"/>
    </source>
</evidence>
<feature type="transmembrane region" description="Helical" evidence="1">
    <location>
        <begin position="180"/>
        <end position="200"/>
    </location>
</feature>
<dbReference type="RefSeq" id="WP_343872507.1">
    <property type="nucleotide sequence ID" value="NZ_BAAAIX010000009.1"/>
</dbReference>
<feature type="transmembrane region" description="Helical" evidence="1">
    <location>
        <begin position="45"/>
        <end position="64"/>
    </location>
</feature>
<organism evidence="2 3">
    <name type="scientific">Luteococcus peritonei</name>
    <dbReference type="NCBI Taxonomy" id="88874"/>
    <lineage>
        <taxon>Bacteria</taxon>
        <taxon>Bacillati</taxon>
        <taxon>Actinomycetota</taxon>
        <taxon>Actinomycetes</taxon>
        <taxon>Propionibacteriales</taxon>
        <taxon>Propionibacteriaceae</taxon>
        <taxon>Luteococcus</taxon>
    </lineage>
</organism>
<name>A0ABW4RUF2_9ACTN</name>
<keyword evidence="1" id="KW-0812">Transmembrane</keyword>
<protein>
    <submittedName>
        <fullName evidence="2">Uncharacterized protein</fullName>
    </submittedName>
</protein>
<keyword evidence="1" id="KW-1133">Transmembrane helix</keyword>
<keyword evidence="3" id="KW-1185">Reference proteome</keyword>
<evidence type="ECO:0000313" key="2">
    <source>
        <dbReference type="EMBL" id="MFD1889485.1"/>
    </source>
</evidence>
<feature type="transmembrane region" description="Helical" evidence="1">
    <location>
        <begin position="258"/>
        <end position="279"/>
    </location>
</feature>
<feature type="transmembrane region" description="Helical" evidence="1">
    <location>
        <begin position="225"/>
        <end position="246"/>
    </location>
</feature>
<sequence>MATLTLLLVVGAFGLTALLTQRRRTRLLADPTTHPGLLALDRRTVQSRWIGLGTGLLLAAVAAGSQPLGRGLLLAPALLACGLVLAQLVAQLTAWRSARTPGVAALESRTATRYLPRTPLALLAGGTALLAVVLLWCRSRQNRTPDELGTIGRQFTWSSADGLASGSAGPFPGTYYSAPLTAVVLGTLLLTAAGLAMALLRPRNGADPVVVAVDDQVRTRSMEGLVGSGLVAVAGSLACAALMAGLAAFQYSPLAGSLLLALCCASLVTLSWALAVVLVPGRGERLS</sequence>
<feature type="transmembrane region" description="Helical" evidence="1">
    <location>
        <begin position="71"/>
        <end position="94"/>
    </location>
</feature>
<reference evidence="3" key="1">
    <citation type="journal article" date="2019" name="Int. J. Syst. Evol. Microbiol.">
        <title>The Global Catalogue of Microorganisms (GCM) 10K type strain sequencing project: providing services to taxonomists for standard genome sequencing and annotation.</title>
        <authorList>
            <consortium name="The Broad Institute Genomics Platform"/>
            <consortium name="The Broad Institute Genome Sequencing Center for Infectious Disease"/>
            <person name="Wu L."/>
            <person name="Ma J."/>
        </authorList>
    </citation>
    <scope>NUCLEOTIDE SEQUENCE [LARGE SCALE GENOMIC DNA]</scope>
    <source>
        <strain evidence="3">CAIM 431</strain>
    </source>
</reference>
<feature type="transmembrane region" description="Helical" evidence="1">
    <location>
        <begin position="114"/>
        <end position="137"/>
    </location>
</feature>
<evidence type="ECO:0000256" key="1">
    <source>
        <dbReference type="SAM" id="Phobius"/>
    </source>
</evidence>
<keyword evidence="1" id="KW-0472">Membrane</keyword>
<gene>
    <name evidence="2" type="ORF">ACFSCS_04685</name>
</gene>
<proteinExistence type="predicted"/>
<dbReference type="Proteomes" id="UP001597326">
    <property type="component" value="Unassembled WGS sequence"/>
</dbReference>
<comment type="caution">
    <text evidence="2">The sequence shown here is derived from an EMBL/GenBank/DDBJ whole genome shotgun (WGS) entry which is preliminary data.</text>
</comment>
<dbReference type="EMBL" id="JBHUFZ010000011">
    <property type="protein sequence ID" value="MFD1889485.1"/>
    <property type="molecule type" value="Genomic_DNA"/>
</dbReference>
<accession>A0ABW4RUF2</accession>